<dbReference type="Gene3D" id="3.60.20.40">
    <property type="match status" value="1"/>
</dbReference>
<dbReference type="AlphaFoldDB" id="A0AA39L803"/>
<comment type="caution">
    <text evidence="1">The sequence shown here is derived from an EMBL/GenBank/DDBJ whole genome shotgun (WGS) entry which is preliminary data.</text>
</comment>
<evidence type="ECO:0000313" key="1">
    <source>
        <dbReference type="EMBL" id="KAK0387497.1"/>
    </source>
</evidence>
<dbReference type="PANTHER" id="PTHR43881">
    <property type="entry name" value="GAMMA-GLUTAMYLTRANSPEPTIDASE (AFU_ORTHOLOGUE AFUA_4G13580)"/>
    <property type="match status" value="1"/>
</dbReference>
<gene>
    <name evidence="1" type="ORF">NLU13_5809</name>
</gene>
<dbReference type="InterPro" id="IPR029055">
    <property type="entry name" value="Ntn_hydrolases_N"/>
</dbReference>
<dbReference type="Pfam" id="PF01019">
    <property type="entry name" value="G_glu_transpept"/>
    <property type="match status" value="1"/>
</dbReference>
<dbReference type="InterPro" id="IPR043138">
    <property type="entry name" value="GGT_lsub"/>
</dbReference>
<keyword evidence="2" id="KW-1185">Reference proteome</keyword>
<dbReference type="SUPFAM" id="SSF56235">
    <property type="entry name" value="N-terminal nucleophile aminohydrolases (Ntn hydrolases)"/>
    <property type="match status" value="1"/>
</dbReference>
<organism evidence="1 2">
    <name type="scientific">Sarocladium strictum</name>
    <name type="common">Black bundle disease fungus</name>
    <name type="synonym">Acremonium strictum</name>
    <dbReference type="NCBI Taxonomy" id="5046"/>
    <lineage>
        <taxon>Eukaryota</taxon>
        <taxon>Fungi</taxon>
        <taxon>Dikarya</taxon>
        <taxon>Ascomycota</taxon>
        <taxon>Pezizomycotina</taxon>
        <taxon>Sordariomycetes</taxon>
        <taxon>Hypocreomycetidae</taxon>
        <taxon>Hypocreales</taxon>
        <taxon>Sarocladiaceae</taxon>
        <taxon>Sarocladium</taxon>
    </lineage>
</organism>
<name>A0AA39L803_SARSR</name>
<dbReference type="PANTHER" id="PTHR43881:SF1">
    <property type="entry name" value="GAMMA-GLUTAMYLTRANSPEPTIDASE (AFU_ORTHOLOGUE AFUA_4G13580)"/>
    <property type="match status" value="1"/>
</dbReference>
<reference evidence="1" key="1">
    <citation type="submission" date="2022-10" db="EMBL/GenBank/DDBJ databases">
        <title>Determination and structural analysis of whole genome sequence of Sarocladium strictum F4-1.</title>
        <authorList>
            <person name="Hu L."/>
            <person name="Jiang Y."/>
        </authorList>
    </citation>
    <scope>NUCLEOTIDE SEQUENCE</scope>
    <source>
        <strain evidence="1">F4-1</strain>
    </source>
</reference>
<protein>
    <submittedName>
        <fullName evidence="1">Uncharacterized protein</fullName>
    </submittedName>
</protein>
<evidence type="ECO:0000313" key="2">
    <source>
        <dbReference type="Proteomes" id="UP001175261"/>
    </source>
</evidence>
<dbReference type="PRINTS" id="PR01210">
    <property type="entry name" value="GGTRANSPTASE"/>
</dbReference>
<dbReference type="InterPro" id="IPR052896">
    <property type="entry name" value="GGT-like_enzyme"/>
</dbReference>
<sequence length="601" mass="63738">MPQTTTSLYPPASADLFKFPSRRSVVHSREGIVACTQPLAAKCGLEVLRAGGNAADAAVAVAAGLNMAEPCSTGIGGDMFILFWDAATKSVKAMNGSGRSGAKYTLDTIRKDLGLDESSRGDIPSSSAHAATVPGAPAGWVDTVARFGSGKVNMLEILAPAIKMGEQGFPVSEAAAISWSQSEKLLRNASPNYAEMLKADPNAEGGVRAPAAGEIMKNPTLAKTFRALAEQGKEGFYTGRIAEQIVKVIQDLGGHLELEDLKHHLEVGSEPVEPISLKFTGLGLGDDGLELWEHPPNGQGIVALMALGILQELEKQGKIPTFGPRDFNTAPYLHAIIEALRLGFTDAQWYVADPNVVKVPSQGLVSSEYLAKRAELFDASKVLGDIEPGKPSFSSPALRSSDTVYFTVTDSMGNAASFINSNYEGFGTGIIPKGCGFTLQNRGSNFSLDKDHPNKLEPRKRPYHTIIPGMVTNIKDGSLHSAFGVMGGFMQPQGHVQVLLGQAVGGLNPQQALDAPRICISADKPNEKGVVEWTVNIEDGVPETTVDGLRKLGHNVKVLTGLQRAMFGRGQIIRSSQDPVDGTHIWSAGSDMRGDGAAYPA</sequence>
<dbReference type="Gene3D" id="1.10.246.130">
    <property type="match status" value="1"/>
</dbReference>
<dbReference type="Proteomes" id="UP001175261">
    <property type="component" value="Unassembled WGS sequence"/>
</dbReference>
<dbReference type="InterPro" id="IPR043137">
    <property type="entry name" value="GGT_ssub_C"/>
</dbReference>
<dbReference type="EMBL" id="JAPDFR010000004">
    <property type="protein sequence ID" value="KAK0387497.1"/>
    <property type="molecule type" value="Genomic_DNA"/>
</dbReference>
<proteinExistence type="predicted"/>
<accession>A0AA39L803</accession>